<name>A0A085NH71_9BILA</name>
<dbReference type="EMBL" id="KL363194">
    <property type="protein sequence ID" value="KFD56258.1"/>
    <property type="molecule type" value="Genomic_DNA"/>
</dbReference>
<reference evidence="2 3" key="1">
    <citation type="journal article" date="2014" name="Nat. Genet.">
        <title>Genome and transcriptome of the porcine whipworm Trichuris suis.</title>
        <authorList>
            <person name="Jex A.R."/>
            <person name="Nejsum P."/>
            <person name="Schwarz E.M."/>
            <person name="Hu L."/>
            <person name="Young N.D."/>
            <person name="Hall R.S."/>
            <person name="Korhonen P.K."/>
            <person name="Liao S."/>
            <person name="Thamsborg S."/>
            <person name="Xia J."/>
            <person name="Xu P."/>
            <person name="Wang S."/>
            <person name="Scheerlinck J.P."/>
            <person name="Hofmann A."/>
            <person name="Sternberg P.W."/>
            <person name="Wang J."/>
            <person name="Gasser R.B."/>
        </authorList>
    </citation>
    <scope>NUCLEOTIDE SEQUENCE [LARGE SCALE GENOMIC DNA]</scope>
    <source>
        <strain evidence="2">DCEP-RM93F</strain>
        <strain evidence="1">DCEP-RM93M</strain>
    </source>
</reference>
<keyword evidence="3" id="KW-1185">Reference proteome</keyword>
<accession>A0A085NH71</accession>
<dbReference type="AlphaFoldDB" id="A0A085NH71"/>
<dbReference type="Proteomes" id="UP000030764">
    <property type="component" value="Unassembled WGS sequence"/>
</dbReference>
<sequence>MSNHRMVFLSHHEAQILKPFVVAILTDPTAPVSQFVMLLIALSLRLIGEQCSPNVCDSSLIIAAELLSSLAYKRSASDGVNIEMTTLETIEHPLTRALAL</sequence>
<evidence type="ECO:0000313" key="3">
    <source>
        <dbReference type="Proteomes" id="UP000030764"/>
    </source>
</evidence>
<dbReference type="Proteomes" id="UP000030758">
    <property type="component" value="Unassembled WGS sequence"/>
</dbReference>
<protein>
    <submittedName>
        <fullName evidence="2">Uncharacterized protein</fullName>
    </submittedName>
</protein>
<proteinExistence type="predicted"/>
<evidence type="ECO:0000313" key="1">
    <source>
        <dbReference type="EMBL" id="KFD56258.1"/>
    </source>
</evidence>
<organism evidence="2">
    <name type="scientific">Trichuris suis</name>
    <name type="common">pig whipworm</name>
    <dbReference type="NCBI Taxonomy" id="68888"/>
    <lineage>
        <taxon>Eukaryota</taxon>
        <taxon>Metazoa</taxon>
        <taxon>Ecdysozoa</taxon>
        <taxon>Nematoda</taxon>
        <taxon>Enoplea</taxon>
        <taxon>Dorylaimia</taxon>
        <taxon>Trichinellida</taxon>
        <taxon>Trichuridae</taxon>
        <taxon>Trichuris</taxon>
    </lineage>
</organism>
<gene>
    <name evidence="1" type="ORF">M513_02713</name>
    <name evidence="2" type="ORF">M514_02713</name>
</gene>
<evidence type="ECO:0000313" key="2">
    <source>
        <dbReference type="EMBL" id="KFD68817.1"/>
    </source>
</evidence>
<dbReference type="EMBL" id="KL367501">
    <property type="protein sequence ID" value="KFD68817.1"/>
    <property type="molecule type" value="Genomic_DNA"/>
</dbReference>